<dbReference type="FunFam" id="1.10.20.140:FF:000001">
    <property type="entry name" value="tRNA dimethylallyltransferase"/>
    <property type="match status" value="1"/>
</dbReference>
<reference evidence="14 15" key="1">
    <citation type="submission" date="2017-02" db="EMBL/GenBank/DDBJ databases">
        <authorList>
            <person name="Peterson S.W."/>
        </authorList>
    </citation>
    <scope>NUCLEOTIDE SEQUENCE [LARGE SCALE GENOMIC DNA]</scope>
    <source>
        <strain evidence="14 15">ATCC 27749</strain>
    </source>
</reference>
<dbReference type="GO" id="GO:0006400">
    <property type="term" value="P:tRNA modification"/>
    <property type="evidence" value="ECO:0007669"/>
    <property type="project" value="TreeGrafter"/>
</dbReference>
<evidence type="ECO:0000256" key="1">
    <source>
        <dbReference type="ARBA" id="ARBA00001946"/>
    </source>
</evidence>
<sequence>MADLSKPRVVAVGGPTASGKTALSVALARAFDGEIINADSMQIYKNLDVGTAKPSAEERQGIPHYLLGFLSPETPYSVADFTAAADPLIRDITARGRLPLVVGGTGLYITSLLSGMAFAPEKTDPAIRARLQARADTEGGAALYAELQRIDPDYAAQVHPNNLPRVIRALELFEATGRRMSDQRREARPAEAPYHALCLCLTCRDRAVLYSRIDRRVDEMVENGVLDEARQVYDHRDAYRTAAQAIGYKEFFPYFEGTANLTECTERLKQATRNYAKRQLTWFRRQNDAVWLYLDEEDVTERACTLVRAFLHNEK</sequence>
<dbReference type="STRING" id="745368.SAMN02745178_00892"/>
<evidence type="ECO:0000256" key="11">
    <source>
        <dbReference type="RuleBase" id="RU003783"/>
    </source>
</evidence>
<comment type="similarity">
    <text evidence="3 10 13">Belongs to the IPP transferase family.</text>
</comment>
<gene>
    <name evidence="10" type="primary">miaA</name>
    <name evidence="14" type="ORF">SAMN02745178_00892</name>
</gene>
<dbReference type="PANTHER" id="PTHR11088">
    <property type="entry name" value="TRNA DIMETHYLALLYLTRANSFERASE"/>
    <property type="match status" value="1"/>
</dbReference>
<evidence type="ECO:0000256" key="6">
    <source>
        <dbReference type="ARBA" id="ARBA00022741"/>
    </source>
</evidence>
<evidence type="ECO:0000313" key="15">
    <source>
        <dbReference type="Proteomes" id="UP000190286"/>
    </source>
</evidence>
<keyword evidence="7 10" id="KW-0067">ATP-binding</keyword>
<keyword evidence="4 10" id="KW-0808">Transferase</keyword>
<dbReference type="PANTHER" id="PTHR11088:SF60">
    <property type="entry name" value="TRNA DIMETHYLALLYLTRANSFERASE"/>
    <property type="match status" value="1"/>
</dbReference>
<evidence type="ECO:0000256" key="4">
    <source>
        <dbReference type="ARBA" id="ARBA00022679"/>
    </source>
</evidence>
<dbReference type="Gene3D" id="1.10.20.140">
    <property type="match status" value="1"/>
</dbReference>
<organism evidence="14 15">
    <name type="scientific">Gemmiger formicilis</name>
    <dbReference type="NCBI Taxonomy" id="745368"/>
    <lineage>
        <taxon>Bacteria</taxon>
        <taxon>Bacillati</taxon>
        <taxon>Bacillota</taxon>
        <taxon>Clostridia</taxon>
        <taxon>Eubacteriales</taxon>
        <taxon>Gemmiger</taxon>
    </lineage>
</organism>
<comment type="catalytic activity">
    <reaction evidence="9 10 11">
        <text>adenosine(37) in tRNA + dimethylallyl diphosphate = N(6)-dimethylallyladenosine(37) in tRNA + diphosphate</text>
        <dbReference type="Rhea" id="RHEA:26482"/>
        <dbReference type="Rhea" id="RHEA-COMP:10162"/>
        <dbReference type="Rhea" id="RHEA-COMP:10375"/>
        <dbReference type="ChEBI" id="CHEBI:33019"/>
        <dbReference type="ChEBI" id="CHEBI:57623"/>
        <dbReference type="ChEBI" id="CHEBI:74411"/>
        <dbReference type="ChEBI" id="CHEBI:74415"/>
        <dbReference type="EC" id="2.5.1.75"/>
    </reaction>
</comment>
<accession>A0A1T4WP23</accession>
<feature type="site" description="Interaction with substrate tRNA" evidence="10">
    <location>
        <position position="128"/>
    </location>
</feature>
<dbReference type="InterPro" id="IPR027417">
    <property type="entry name" value="P-loop_NTPase"/>
</dbReference>
<dbReference type="GO" id="GO:0005524">
    <property type="term" value="F:ATP binding"/>
    <property type="evidence" value="ECO:0007669"/>
    <property type="project" value="UniProtKB-UniRule"/>
</dbReference>
<dbReference type="Pfam" id="PF01715">
    <property type="entry name" value="IPPT"/>
    <property type="match status" value="1"/>
</dbReference>
<evidence type="ECO:0000256" key="7">
    <source>
        <dbReference type="ARBA" id="ARBA00022840"/>
    </source>
</evidence>
<keyword evidence="8 10" id="KW-0460">Magnesium</keyword>
<dbReference type="SUPFAM" id="SSF52540">
    <property type="entry name" value="P-loop containing nucleoside triphosphate hydrolases"/>
    <property type="match status" value="2"/>
</dbReference>
<dbReference type="Gene3D" id="3.40.50.300">
    <property type="entry name" value="P-loop containing nucleotide triphosphate hydrolases"/>
    <property type="match status" value="1"/>
</dbReference>
<comment type="subunit">
    <text evidence="10">Monomer.</text>
</comment>
<keyword evidence="15" id="KW-1185">Reference proteome</keyword>
<proteinExistence type="inferred from homology"/>
<feature type="binding site" evidence="10">
    <location>
        <begin position="16"/>
        <end position="21"/>
    </location>
    <ligand>
        <name>substrate</name>
    </ligand>
</feature>
<dbReference type="EMBL" id="FUYF01000003">
    <property type="protein sequence ID" value="SKA79103.1"/>
    <property type="molecule type" value="Genomic_DNA"/>
</dbReference>
<keyword evidence="6 10" id="KW-0547">Nucleotide-binding</keyword>
<evidence type="ECO:0000256" key="10">
    <source>
        <dbReference type="HAMAP-Rule" id="MF_00185"/>
    </source>
</evidence>
<comment type="function">
    <text evidence="2 10 12">Catalyzes the transfer of a dimethylallyl group onto the adenine at position 37 in tRNAs that read codons beginning with uridine, leading to the formation of N6-(dimethylallyl)adenosine (i(6)A).</text>
</comment>
<dbReference type="Proteomes" id="UP000190286">
    <property type="component" value="Unassembled WGS sequence"/>
</dbReference>
<evidence type="ECO:0000256" key="8">
    <source>
        <dbReference type="ARBA" id="ARBA00022842"/>
    </source>
</evidence>
<dbReference type="InterPro" id="IPR039657">
    <property type="entry name" value="Dimethylallyltransferase"/>
</dbReference>
<evidence type="ECO:0000313" key="14">
    <source>
        <dbReference type="EMBL" id="SKA79103.1"/>
    </source>
</evidence>
<comment type="cofactor">
    <cofactor evidence="1 10">
        <name>Mg(2+)</name>
        <dbReference type="ChEBI" id="CHEBI:18420"/>
    </cofactor>
</comment>
<dbReference type="HAMAP" id="MF_00185">
    <property type="entry name" value="IPP_trans"/>
    <property type="match status" value="1"/>
</dbReference>
<dbReference type="OrthoDB" id="9776390at2"/>
<evidence type="ECO:0000256" key="12">
    <source>
        <dbReference type="RuleBase" id="RU003784"/>
    </source>
</evidence>
<name>A0A1T4WP23_9FIRM</name>
<dbReference type="InterPro" id="IPR018022">
    <property type="entry name" value="IPT"/>
</dbReference>
<evidence type="ECO:0000256" key="13">
    <source>
        <dbReference type="RuleBase" id="RU003785"/>
    </source>
</evidence>
<dbReference type="GO" id="GO:0052381">
    <property type="term" value="F:tRNA dimethylallyltransferase activity"/>
    <property type="evidence" value="ECO:0007669"/>
    <property type="project" value="UniProtKB-UniRule"/>
</dbReference>
<evidence type="ECO:0000256" key="9">
    <source>
        <dbReference type="ARBA" id="ARBA00049563"/>
    </source>
</evidence>
<feature type="region of interest" description="Interaction with substrate tRNA" evidence="10">
    <location>
        <begin position="39"/>
        <end position="42"/>
    </location>
</feature>
<evidence type="ECO:0000256" key="3">
    <source>
        <dbReference type="ARBA" id="ARBA00005842"/>
    </source>
</evidence>
<comment type="caution">
    <text evidence="10">Lacks conserved residue(s) required for the propagation of feature annotation.</text>
</comment>
<feature type="site" description="Interaction with substrate tRNA" evidence="10">
    <location>
        <position position="105"/>
    </location>
</feature>
<dbReference type="NCBIfam" id="TIGR00174">
    <property type="entry name" value="miaA"/>
    <property type="match status" value="1"/>
</dbReference>
<keyword evidence="5 10" id="KW-0819">tRNA processing</keyword>
<dbReference type="EC" id="2.5.1.75" evidence="10"/>
<evidence type="ECO:0000256" key="2">
    <source>
        <dbReference type="ARBA" id="ARBA00003213"/>
    </source>
</evidence>
<protein>
    <recommendedName>
        <fullName evidence="10">tRNA dimethylallyltransferase</fullName>
        <ecNumber evidence="10">2.5.1.75</ecNumber>
    </recommendedName>
    <alternativeName>
        <fullName evidence="10">Dimethylallyl diphosphate:tRNA dimethylallyltransferase</fullName>
        <shortName evidence="10">DMAPP:tRNA dimethylallyltransferase</shortName>
        <shortName evidence="10">DMATase</shortName>
    </alternativeName>
    <alternativeName>
        <fullName evidence="10">Isopentenyl-diphosphate:tRNA isopentenyltransferase</fullName>
        <shortName evidence="10">IPP transferase</shortName>
        <shortName evidence="10">IPPT</shortName>
        <shortName evidence="10">IPTase</shortName>
    </alternativeName>
</protein>
<dbReference type="AlphaFoldDB" id="A0A1T4WP23"/>
<evidence type="ECO:0000256" key="5">
    <source>
        <dbReference type="ARBA" id="ARBA00022694"/>
    </source>
</evidence>
<feature type="binding site" evidence="10">
    <location>
        <begin position="14"/>
        <end position="21"/>
    </location>
    <ligand>
        <name>ATP</name>
        <dbReference type="ChEBI" id="CHEBI:30616"/>
    </ligand>
</feature>